<dbReference type="OrthoDB" id="628799at2"/>
<dbReference type="InterPro" id="IPR011856">
    <property type="entry name" value="tRNA_endonuc-like_dom_sf"/>
</dbReference>
<organism evidence="1 2">
    <name type="scientific">Gracilibacillus boraciitolerans JCM 21714</name>
    <dbReference type="NCBI Taxonomy" id="1298598"/>
    <lineage>
        <taxon>Bacteria</taxon>
        <taxon>Bacillati</taxon>
        <taxon>Bacillota</taxon>
        <taxon>Bacilli</taxon>
        <taxon>Bacillales</taxon>
        <taxon>Bacillaceae</taxon>
        <taxon>Gracilibacillus</taxon>
    </lineage>
</organism>
<evidence type="ECO:0000313" key="1">
    <source>
        <dbReference type="EMBL" id="GAE94292.1"/>
    </source>
</evidence>
<dbReference type="RefSeq" id="WP_035724831.1">
    <property type="nucleotide sequence ID" value="NZ_BAVS01000022.1"/>
</dbReference>
<dbReference type="AlphaFoldDB" id="W4VM56"/>
<comment type="caution">
    <text evidence="1">The sequence shown here is derived from an EMBL/GenBank/DDBJ whole genome shotgun (WGS) entry which is preliminary data.</text>
</comment>
<dbReference type="Proteomes" id="UP000019102">
    <property type="component" value="Unassembled WGS sequence"/>
</dbReference>
<dbReference type="EMBL" id="BAVS01000022">
    <property type="protein sequence ID" value="GAE94292.1"/>
    <property type="molecule type" value="Genomic_DNA"/>
</dbReference>
<dbReference type="STRING" id="1298598.JCM21714_3438"/>
<evidence type="ECO:0000313" key="2">
    <source>
        <dbReference type="Proteomes" id="UP000019102"/>
    </source>
</evidence>
<gene>
    <name evidence="1" type="ORF">JCM21714_3438</name>
</gene>
<dbReference type="eggNOG" id="ENOG502ZTME">
    <property type="taxonomic scope" value="Bacteria"/>
</dbReference>
<keyword evidence="2" id="KW-1185">Reference proteome</keyword>
<dbReference type="Gene3D" id="3.40.1350.10">
    <property type="match status" value="1"/>
</dbReference>
<reference evidence="1 2" key="1">
    <citation type="journal article" date="2014" name="Genome Announc.">
        <title>Draft Genome Sequence of the Boron-Tolerant and Moderately Halotolerant Bacterium Gracilibacillus boraciitolerans JCM 21714T.</title>
        <authorList>
            <person name="Ahmed I."/>
            <person name="Oshima K."/>
            <person name="Suda W."/>
            <person name="Kitamura K."/>
            <person name="Iida T."/>
            <person name="Ohmori Y."/>
            <person name="Fujiwara T."/>
            <person name="Hattori M."/>
            <person name="Ohkuma M."/>
        </authorList>
    </citation>
    <scope>NUCLEOTIDE SEQUENCE [LARGE SCALE GENOMIC DNA]</scope>
    <source>
        <strain evidence="1 2">JCM 21714</strain>
    </source>
</reference>
<protein>
    <submittedName>
        <fullName evidence="1">Uncharacterized protein</fullName>
    </submittedName>
</protein>
<sequence>MSKSVNISYEKARKLFIKIAFLLNQVHLQCKVPTASKESINLYTPEKLFKYSEQIGTIQYKGIQYPQHEDNELKLKGIELRLDGEFLKALNIYDKMKKFMVKEDADGWLKHKLLLKNKEIKRVRKITSLLAKGMEKKFGLDYLSFSMDKSMLELPKIQNSPVNKYDQEIAVQHVSDILVSDGFKVTRSSNSNSSYHISVLIRGGESVKCRVKHLKYDNAYKASPLPYQVYKIDAFKTFEEQKKKISDVDVIVGYNIHDSAFACLDKKQFEDKKSRVVHAKEGQNSNYFKTWKALQEFNRL</sequence>
<dbReference type="GO" id="GO:0003676">
    <property type="term" value="F:nucleic acid binding"/>
    <property type="evidence" value="ECO:0007669"/>
    <property type="project" value="InterPro"/>
</dbReference>
<name>W4VM56_9BACI</name>
<proteinExistence type="predicted"/>
<accession>W4VM56</accession>